<protein>
    <recommendedName>
        <fullName evidence="2">Peptidase A2 domain-containing protein</fullName>
    </recommendedName>
</protein>
<evidence type="ECO:0000259" key="2">
    <source>
        <dbReference type="PROSITE" id="PS50175"/>
    </source>
</evidence>
<dbReference type="InterPro" id="IPR001969">
    <property type="entry name" value="Aspartic_peptidase_AS"/>
</dbReference>
<dbReference type="EMBL" id="PCVI01000026">
    <property type="protein sequence ID" value="PIQ70230.1"/>
    <property type="molecule type" value="Genomic_DNA"/>
</dbReference>
<accession>A0A2H0KG38</accession>
<sequence length="140" mass="16208">MSIIVYPYLFHPKQDPKSGKITKQIFYPFIPVRISYCHQIFPNPINALIDSGSERNLFPAFFAERLNIKVKKGQIQSTRGIGTIVVNAYTHNVKCLLQTISFDTQIDFSYEISVPLLGRDGFFNKFKKIIFEEKCVKLER</sequence>
<dbReference type="GO" id="GO:0006508">
    <property type="term" value="P:proteolysis"/>
    <property type="evidence" value="ECO:0007669"/>
    <property type="project" value="InterPro"/>
</dbReference>
<dbReference type="PROSITE" id="PS50175">
    <property type="entry name" value="ASP_PROT_RETROV"/>
    <property type="match status" value="1"/>
</dbReference>
<evidence type="ECO:0000313" key="3">
    <source>
        <dbReference type="EMBL" id="PIQ70230.1"/>
    </source>
</evidence>
<feature type="domain" description="Peptidase A2" evidence="2">
    <location>
        <begin position="45"/>
        <end position="121"/>
    </location>
</feature>
<name>A0A2H0KG38_9BACT</name>
<organism evidence="3 4">
    <name type="scientific">Candidatus Shapirobacteria bacterium CG11_big_fil_rev_8_21_14_0_20_40_12</name>
    <dbReference type="NCBI Taxonomy" id="1974889"/>
    <lineage>
        <taxon>Bacteria</taxon>
        <taxon>Candidatus Shapironibacteriota</taxon>
    </lineage>
</organism>
<dbReference type="GO" id="GO:0004190">
    <property type="term" value="F:aspartic-type endopeptidase activity"/>
    <property type="evidence" value="ECO:0007669"/>
    <property type="project" value="InterPro"/>
</dbReference>
<dbReference type="AlphaFoldDB" id="A0A2H0KG38"/>
<dbReference type="Gene3D" id="2.40.70.10">
    <property type="entry name" value="Acid Proteases"/>
    <property type="match status" value="1"/>
</dbReference>
<dbReference type="Proteomes" id="UP000231371">
    <property type="component" value="Unassembled WGS sequence"/>
</dbReference>
<dbReference type="SUPFAM" id="SSF50630">
    <property type="entry name" value="Acid proteases"/>
    <property type="match status" value="1"/>
</dbReference>
<dbReference type="PROSITE" id="PS00141">
    <property type="entry name" value="ASP_PROTEASE"/>
    <property type="match status" value="1"/>
</dbReference>
<comment type="caution">
    <text evidence="3">The sequence shown here is derived from an EMBL/GenBank/DDBJ whole genome shotgun (WGS) entry which is preliminary data.</text>
</comment>
<gene>
    <name evidence="3" type="ORF">COV89_01685</name>
</gene>
<evidence type="ECO:0000313" key="4">
    <source>
        <dbReference type="Proteomes" id="UP000231371"/>
    </source>
</evidence>
<reference evidence="3 4" key="1">
    <citation type="submission" date="2017-09" db="EMBL/GenBank/DDBJ databases">
        <title>Depth-based differentiation of microbial function through sediment-hosted aquifers and enrichment of novel symbionts in the deep terrestrial subsurface.</title>
        <authorList>
            <person name="Probst A.J."/>
            <person name="Ladd B."/>
            <person name="Jarett J.K."/>
            <person name="Geller-Mcgrath D.E."/>
            <person name="Sieber C.M."/>
            <person name="Emerson J.B."/>
            <person name="Anantharaman K."/>
            <person name="Thomas B.C."/>
            <person name="Malmstrom R."/>
            <person name="Stieglmeier M."/>
            <person name="Klingl A."/>
            <person name="Woyke T."/>
            <person name="Ryan C.M."/>
            <person name="Banfield J.F."/>
        </authorList>
    </citation>
    <scope>NUCLEOTIDE SEQUENCE [LARGE SCALE GENOMIC DNA]</scope>
    <source>
        <strain evidence="3">CG11_big_fil_rev_8_21_14_0_20_40_12</strain>
    </source>
</reference>
<keyword evidence="1" id="KW-0378">Hydrolase</keyword>
<proteinExistence type="predicted"/>
<evidence type="ECO:0000256" key="1">
    <source>
        <dbReference type="ARBA" id="ARBA00022801"/>
    </source>
</evidence>
<dbReference type="InterPro" id="IPR021109">
    <property type="entry name" value="Peptidase_aspartic_dom_sf"/>
</dbReference>
<dbReference type="InterPro" id="IPR001995">
    <property type="entry name" value="Peptidase_A2_cat"/>
</dbReference>